<evidence type="ECO:0000259" key="1">
    <source>
        <dbReference type="PROSITE" id="PS51173"/>
    </source>
</evidence>
<dbReference type="Proteomes" id="UP000325787">
    <property type="component" value="Chromosome"/>
</dbReference>
<gene>
    <name evidence="2" type="ORF">EKG83_16460</name>
</gene>
<dbReference type="GO" id="GO:0005975">
    <property type="term" value="P:carbohydrate metabolic process"/>
    <property type="evidence" value="ECO:0007669"/>
    <property type="project" value="InterPro"/>
</dbReference>
<dbReference type="SMART" id="SM00637">
    <property type="entry name" value="CBD_II"/>
    <property type="match status" value="1"/>
</dbReference>
<dbReference type="KEGG" id="ssyi:EKG83_16460"/>
<dbReference type="PROSITE" id="PS51173">
    <property type="entry name" value="CBM2"/>
    <property type="match status" value="1"/>
</dbReference>
<dbReference type="GO" id="GO:0004553">
    <property type="term" value="F:hydrolase activity, hydrolyzing O-glycosyl compounds"/>
    <property type="evidence" value="ECO:0007669"/>
    <property type="project" value="InterPro"/>
</dbReference>
<evidence type="ECO:0000313" key="2">
    <source>
        <dbReference type="EMBL" id="QFZ18827.1"/>
    </source>
</evidence>
<dbReference type="Pfam" id="PF00553">
    <property type="entry name" value="CBM_2"/>
    <property type="match status" value="1"/>
</dbReference>
<dbReference type="GO" id="GO:0030247">
    <property type="term" value="F:polysaccharide binding"/>
    <property type="evidence" value="ECO:0007669"/>
    <property type="project" value="UniProtKB-UniRule"/>
</dbReference>
<organism evidence="2 3">
    <name type="scientific">Saccharothrix syringae</name>
    <name type="common">Nocardiopsis syringae</name>
    <dbReference type="NCBI Taxonomy" id="103733"/>
    <lineage>
        <taxon>Bacteria</taxon>
        <taxon>Bacillati</taxon>
        <taxon>Actinomycetota</taxon>
        <taxon>Actinomycetes</taxon>
        <taxon>Pseudonocardiales</taxon>
        <taxon>Pseudonocardiaceae</taxon>
        <taxon>Saccharothrix</taxon>
    </lineage>
</organism>
<dbReference type="AlphaFoldDB" id="A0A5Q0GXN1"/>
<dbReference type="SUPFAM" id="SSF49384">
    <property type="entry name" value="Carbohydrate-binding domain"/>
    <property type="match status" value="1"/>
</dbReference>
<evidence type="ECO:0000313" key="3">
    <source>
        <dbReference type="Proteomes" id="UP000325787"/>
    </source>
</evidence>
<dbReference type="InterPro" id="IPR001919">
    <property type="entry name" value="CBD2"/>
</dbReference>
<sequence length="162" mass="16956">MRERDTPARPGFRPHHAEEPALEENMQLKRALSALLPAVAGVLALTTGADAAPAPAQADCHFDYTAANFAGGFSATLTVTNTGPDPANGWWVEFDLPTGVLIQTTSGGRFLTRSGHIHVTAPDWLPNLAVGRRANIVFNGSNATPTGVTVSGVTLKDVPCTA</sequence>
<dbReference type="RefSeq" id="WP_033430973.1">
    <property type="nucleotide sequence ID" value="NZ_CP034550.1"/>
</dbReference>
<reference evidence="3" key="1">
    <citation type="journal article" date="2021" name="Curr. Microbiol.">
        <title>Complete genome of nocamycin-producing strain Saccharothrix syringae NRRL B-16468 reveals the biosynthetic potential for secondary metabolites.</title>
        <authorList>
            <person name="Mo X."/>
            <person name="Yang S."/>
        </authorList>
    </citation>
    <scope>NUCLEOTIDE SEQUENCE [LARGE SCALE GENOMIC DNA]</scope>
    <source>
        <strain evidence="3">ATCC 51364 / DSM 43886 / JCM 6844 / KCTC 9398 / NBRC 14523 / NRRL B-16468 / INA 2240</strain>
    </source>
</reference>
<protein>
    <recommendedName>
        <fullName evidence="1">CBM2 domain-containing protein</fullName>
    </recommendedName>
</protein>
<feature type="domain" description="CBM2" evidence="1">
    <location>
        <begin position="53"/>
        <end position="158"/>
    </location>
</feature>
<keyword evidence="3" id="KW-1185">Reference proteome</keyword>
<dbReference type="InterPro" id="IPR008965">
    <property type="entry name" value="CBM2/CBM3_carb-bd_dom_sf"/>
</dbReference>
<dbReference type="Gene3D" id="2.60.40.290">
    <property type="match status" value="1"/>
</dbReference>
<name>A0A5Q0GXN1_SACSY</name>
<accession>A0A5Q0GXN1</accession>
<dbReference type="EMBL" id="CP034550">
    <property type="protein sequence ID" value="QFZ18827.1"/>
    <property type="molecule type" value="Genomic_DNA"/>
</dbReference>
<dbReference type="InterPro" id="IPR012291">
    <property type="entry name" value="CBM2_carb-bd_dom_sf"/>
</dbReference>
<proteinExistence type="predicted"/>
<dbReference type="OrthoDB" id="5172397at2"/>